<dbReference type="AlphaFoldDB" id="A0AAN7JWR3"/>
<organism evidence="1 2">
    <name type="scientific">Trapa incisa</name>
    <dbReference type="NCBI Taxonomy" id="236973"/>
    <lineage>
        <taxon>Eukaryota</taxon>
        <taxon>Viridiplantae</taxon>
        <taxon>Streptophyta</taxon>
        <taxon>Embryophyta</taxon>
        <taxon>Tracheophyta</taxon>
        <taxon>Spermatophyta</taxon>
        <taxon>Magnoliopsida</taxon>
        <taxon>eudicotyledons</taxon>
        <taxon>Gunneridae</taxon>
        <taxon>Pentapetalae</taxon>
        <taxon>rosids</taxon>
        <taxon>malvids</taxon>
        <taxon>Myrtales</taxon>
        <taxon>Lythraceae</taxon>
        <taxon>Trapa</taxon>
    </lineage>
</organism>
<reference evidence="1 2" key="1">
    <citation type="journal article" date="2023" name="Hortic Res">
        <title>Pangenome of water caltrop reveals structural variations and asymmetric subgenome divergence after allopolyploidization.</title>
        <authorList>
            <person name="Zhang X."/>
            <person name="Chen Y."/>
            <person name="Wang L."/>
            <person name="Yuan Y."/>
            <person name="Fang M."/>
            <person name="Shi L."/>
            <person name="Lu R."/>
            <person name="Comes H.P."/>
            <person name="Ma Y."/>
            <person name="Chen Y."/>
            <person name="Huang G."/>
            <person name="Zhou Y."/>
            <person name="Zheng Z."/>
            <person name="Qiu Y."/>
        </authorList>
    </citation>
    <scope>NUCLEOTIDE SEQUENCE [LARGE SCALE GENOMIC DNA]</scope>
    <source>
        <tissue evidence="1">Roots</tissue>
    </source>
</reference>
<dbReference type="Proteomes" id="UP001345219">
    <property type="component" value="Chromosome 8"/>
</dbReference>
<sequence>MWTESNILPALWLRDIAQPKLDYWWIVRSSTHTYGQWKLQYIEQCGPDVENSEPGILAFLQAVELRWKWNTPVFSETQNWICPLTIPSVNSVFFDSEPRSILLALHVSISIAVTISSSSLPNLK</sequence>
<dbReference type="EMBL" id="JAXIOK010000014">
    <property type="protein sequence ID" value="KAK4755306.1"/>
    <property type="molecule type" value="Genomic_DNA"/>
</dbReference>
<protein>
    <submittedName>
        <fullName evidence="1">Uncharacterized protein</fullName>
    </submittedName>
</protein>
<comment type="caution">
    <text evidence="1">The sequence shown here is derived from an EMBL/GenBank/DDBJ whole genome shotgun (WGS) entry which is preliminary data.</text>
</comment>
<keyword evidence="2" id="KW-1185">Reference proteome</keyword>
<name>A0AAN7JWR3_9MYRT</name>
<evidence type="ECO:0000313" key="2">
    <source>
        <dbReference type="Proteomes" id="UP001345219"/>
    </source>
</evidence>
<gene>
    <name evidence="1" type="ORF">SAY87_009063</name>
</gene>
<evidence type="ECO:0000313" key="1">
    <source>
        <dbReference type="EMBL" id="KAK4755306.1"/>
    </source>
</evidence>
<accession>A0AAN7JWR3</accession>
<proteinExistence type="predicted"/>